<feature type="domain" description="Resolvase/invertase-type recombinase catalytic" evidence="1">
    <location>
        <begin position="3"/>
        <end position="145"/>
    </location>
</feature>
<protein>
    <recommendedName>
        <fullName evidence="1">Resolvase/invertase-type recombinase catalytic domain-containing protein</fullName>
    </recommendedName>
</protein>
<dbReference type="PANTHER" id="PTHR30461:SF23">
    <property type="entry name" value="DNA RECOMBINASE-RELATED"/>
    <property type="match status" value="1"/>
</dbReference>
<dbReference type="SUPFAM" id="SSF53041">
    <property type="entry name" value="Resolvase-like"/>
    <property type="match status" value="1"/>
</dbReference>
<reference evidence="2" key="2">
    <citation type="submission" date="2020-09" db="EMBL/GenBank/DDBJ databases">
        <authorList>
            <person name="Sun Q."/>
            <person name="Zhou Y."/>
        </authorList>
    </citation>
    <scope>NUCLEOTIDE SEQUENCE</scope>
    <source>
        <strain evidence="2">CGMCC 1.15454</strain>
    </source>
</reference>
<sequence length="145" mass="16399">MNCAVYIRTASKNHQNKHVAIQSQKINDYVSQKQWTIYKQYVDIGSGTTRGNSLKKMIEDAKLGKFNMIIATDSSRLLRNKNSELSYQLKALCENKGVNIITLDNTIDTLTNGNLELGLLSWFYEQESHAQSQRIKAGIVAAKMK</sequence>
<dbReference type="InterPro" id="IPR050639">
    <property type="entry name" value="SSR_resolvase"/>
</dbReference>
<reference evidence="2" key="1">
    <citation type="journal article" date="2014" name="Int. J. Syst. Evol. Microbiol.">
        <title>Complete genome sequence of Corynebacterium casei LMG S-19264T (=DSM 44701T), isolated from a smear-ripened cheese.</title>
        <authorList>
            <consortium name="US DOE Joint Genome Institute (JGI-PGF)"/>
            <person name="Walter F."/>
            <person name="Albersmeier A."/>
            <person name="Kalinowski J."/>
            <person name="Ruckert C."/>
        </authorList>
    </citation>
    <scope>NUCLEOTIDE SEQUENCE</scope>
    <source>
        <strain evidence="2">CGMCC 1.15454</strain>
    </source>
</reference>
<evidence type="ECO:0000313" key="2">
    <source>
        <dbReference type="EMBL" id="GGB62278.1"/>
    </source>
</evidence>
<evidence type="ECO:0000259" key="1">
    <source>
        <dbReference type="SMART" id="SM00857"/>
    </source>
</evidence>
<dbReference type="SMART" id="SM00857">
    <property type="entry name" value="Resolvase"/>
    <property type="match status" value="1"/>
</dbReference>
<dbReference type="Pfam" id="PF00239">
    <property type="entry name" value="Resolvase"/>
    <property type="match status" value="1"/>
</dbReference>
<dbReference type="Gene3D" id="3.40.50.1390">
    <property type="entry name" value="Resolvase, N-terminal catalytic domain"/>
    <property type="match status" value="1"/>
</dbReference>
<evidence type="ECO:0000313" key="3">
    <source>
        <dbReference type="Proteomes" id="UP000621492"/>
    </source>
</evidence>
<dbReference type="CDD" id="cd00338">
    <property type="entry name" value="Ser_Recombinase"/>
    <property type="match status" value="1"/>
</dbReference>
<comment type="caution">
    <text evidence="2">The sequence shown here is derived from an EMBL/GenBank/DDBJ whole genome shotgun (WGS) entry which is preliminary data.</text>
</comment>
<gene>
    <name evidence="2" type="ORF">GCM10011409_44330</name>
</gene>
<dbReference type="PANTHER" id="PTHR30461">
    <property type="entry name" value="DNA-INVERTASE FROM LAMBDOID PROPHAGE"/>
    <property type="match status" value="1"/>
</dbReference>
<dbReference type="AlphaFoldDB" id="A0A9W5U1Q6"/>
<keyword evidence="3" id="KW-1185">Reference proteome</keyword>
<dbReference type="EMBL" id="BMJD01000072">
    <property type="protein sequence ID" value="GGB62278.1"/>
    <property type="molecule type" value="Genomic_DNA"/>
</dbReference>
<proteinExistence type="predicted"/>
<dbReference type="InterPro" id="IPR006119">
    <property type="entry name" value="Resolv_N"/>
</dbReference>
<dbReference type="GO" id="GO:0003677">
    <property type="term" value="F:DNA binding"/>
    <property type="evidence" value="ECO:0007669"/>
    <property type="project" value="InterPro"/>
</dbReference>
<organism evidence="2 3">
    <name type="scientific">Lentibacillus populi</name>
    <dbReference type="NCBI Taxonomy" id="1827502"/>
    <lineage>
        <taxon>Bacteria</taxon>
        <taxon>Bacillati</taxon>
        <taxon>Bacillota</taxon>
        <taxon>Bacilli</taxon>
        <taxon>Bacillales</taxon>
        <taxon>Bacillaceae</taxon>
        <taxon>Lentibacillus</taxon>
    </lineage>
</organism>
<dbReference type="GO" id="GO:0000150">
    <property type="term" value="F:DNA strand exchange activity"/>
    <property type="evidence" value="ECO:0007669"/>
    <property type="project" value="InterPro"/>
</dbReference>
<name>A0A9W5U1Q6_9BACI</name>
<dbReference type="InterPro" id="IPR036162">
    <property type="entry name" value="Resolvase-like_N_sf"/>
</dbReference>
<accession>A0A9W5U1Q6</accession>
<dbReference type="RefSeq" id="WP_188725906.1">
    <property type="nucleotide sequence ID" value="NZ_BMJD01000072.1"/>
</dbReference>
<dbReference type="Proteomes" id="UP000621492">
    <property type="component" value="Unassembled WGS sequence"/>
</dbReference>